<dbReference type="InterPro" id="IPR012938">
    <property type="entry name" value="Glc/Sorbosone_DH"/>
</dbReference>
<dbReference type="SMART" id="SM00089">
    <property type="entry name" value="PKD"/>
    <property type="match status" value="1"/>
</dbReference>
<gene>
    <name evidence="3" type="ORF">JT362_33710</name>
</gene>
<organism evidence="3 4">
    <name type="scientific">Actinophytocola gossypii</name>
    <dbReference type="NCBI Taxonomy" id="2812003"/>
    <lineage>
        <taxon>Bacteria</taxon>
        <taxon>Bacillati</taxon>
        <taxon>Actinomycetota</taxon>
        <taxon>Actinomycetes</taxon>
        <taxon>Pseudonocardiales</taxon>
        <taxon>Pseudonocardiaceae</taxon>
    </lineage>
</organism>
<feature type="region of interest" description="Disordered" evidence="1">
    <location>
        <begin position="466"/>
        <end position="485"/>
    </location>
</feature>
<proteinExistence type="predicted"/>
<dbReference type="Gene3D" id="2.60.40.10">
    <property type="entry name" value="Immunoglobulins"/>
    <property type="match status" value="1"/>
</dbReference>
<dbReference type="Gene3D" id="2.120.10.30">
    <property type="entry name" value="TolB, C-terminal domain"/>
    <property type="match status" value="1"/>
</dbReference>
<dbReference type="InterPro" id="IPR011041">
    <property type="entry name" value="Quinoprot_gluc/sorb_DH_b-prop"/>
</dbReference>
<accession>A0ABT2JJL0</accession>
<dbReference type="SUPFAM" id="SSF49299">
    <property type="entry name" value="PKD domain"/>
    <property type="match status" value="1"/>
</dbReference>
<dbReference type="InterPro" id="IPR013783">
    <property type="entry name" value="Ig-like_fold"/>
</dbReference>
<dbReference type="InterPro" id="IPR022409">
    <property type="entry name" value="PKD/Chitinase_dom"/>
</dbReference>
<evidence type="ECO:0000313" key="4">
    <source>
        <dbReference type="Proteomes" id="UP001156441"/>
    </source>
</evidence>
<dbReference type="Proteomes" id="UP001156441">
    <property type="component" value="Unassembled WGS sequence"/>
</dbReference>
<reference evidence="3 4" key="1">
    <citation type="submission" date="2021-02" db="EMBL/GenBank/DDBJ databases">
        <title>Actinophytocola xerophila sp. nov., isolated from soil of cotton cropping field.</title>
        <authorList>
            <person name="Huang R."/>
            <person name="Chen X."/>
            <person name="Ge X."/>
            <person name="Liu W."/>
        </authorList>
    </citation>
    <scope>NUCLEOTIDE SEQUENCE [LARGE SCALE GENOMIC DNA]</scope>
    <source>
        <strain evidence="3 4">S1-96</strain>
    </source>
</reference>
<dbReference type="PANTHER" id="PTHR19328:SF13">
    <property type="entry name" value="HIPL1 PROTEIN"/>
    <property type="match status" value="1"/>
</dbReference>
<protein>
    <submittedName>
        <fullName evidence="3">PQQ-dependent sugar dehydrogenase</fullName>
    </submittedName>
</protein>
<dbReference type="Pfam" id="PF18911">
    <property type="entry name" value="PKD_4"/>
    <property type="match status" value="1"/>
</dbReference>
<dbReference type="Pfam" id="PF07995">
    <property type="entry name" value="GSDH"/>
    <property type="match status" value="1"/>
</dbReference>
<dbReference type="InterPro" id="IPR011042">
    <property type="entry name" value="6-blade_b-propeller_TolB-like"/>
</dbReference>
<dbReference type="InterPro" id="IPR035986">
    <property type="entry name" value="PKD_dom_sf"/>
</dbReference>
<evidence type="ECO:0000256" key="1">
    <source>
        <dbReference type="SAM" id="MobiDB-lite"/>
    </source>
</evidence>
<dbReference type="SUPFAM" id="SSF50952">
    <property type="entry name" value="Soluble quinoprotein glucose dehydrogenase"/>
    <property type="match status" value="1"/>
</dbReference>
<name>A0ABT2JJL0_9PSEU</name>
<sequence>MGRPAQAAPVLEDGFVLQEIPTGMEPPSAAGPGDLITDFGYLPDQSLIATGKFGKVMWVPETGEPRQLAMLPTNATGDLGLTGFAVAPDYATSRAVYTGRVVDGTGAGSGAQGVMRLSRWTVTVDAAGDPTGLTDEQVILRASADSNVHGVGSVIAAEDGSVWVSIGDSAHFQGADPLSLRALDIDDPHGKLLRLRPDGTGVPTNPYFDPANPRSARSLVYASGFRSPFRFSLDPVSGRPLLGDVGMGSYEEINLVNAGASYGWPCWEGNQRTPVWREVPECAAVTGTAPLWTYPRSEGSSVTGGIVYTGETYPEAYRGRYFFGDYTSPNHLWTLRFDDQGRLVTPPEDGGLGSGVGRPVKFAAVPGSGDIAFADIGAATIRRLVYAPGNHPPTAVITSTVDPATRTVTFDGSGSYDPNNDPLGYEWDFGDGTTGTGATVTHTYGPGESFTATLTVRESRASDSATATVYPGNHPPELTLSPPDPEHRFVVGETITATGSATDAEDGALPVDWSAKLVHCRGIGNCHDHPGEQQQGPTFTMPFEGHPGDTHLEITAAATDSRGAVAARTFVVHPKQRRITIESSVAAAFTIGDEQTSSGLFTVGSVLTIVAPGTAADGVATFEAWADGDRNRVRELRLGDADQTLGVTYLTPIDRRYAGDEALRNRLGAPTLAEQGDTSVRWREYAGGRMYWTPAHGAKGIFGGILTNFLAVGGHPVFGAPITDELPGAGGGVYTLFAPNGSGGRGIFWTPGTGAKRVAGAIYSRYDALDRDRGVLGYPTTNETCTATGCYNHFQRGSIFWSRGTGAHDVRNAIRGKWAALGWERGFLGYPYTGETPTPDGLGAYNHFRKGDRLGSIYWSRATGAHEVHGPIRARWAARGWERSYLGYPTSDEFAHNGIRRHNFQGGYILYDPRTGSVSDHRH</sequence>
<keyword evidence="4" id="KW-1185">Reference proteome</keyword>
<dbReference type="EMBL" id="JAFFZE010000032">
    <property type="protein sequence ID" value="MCT2588077.1"/>
    <property type="molecule type" value="Genomic_DNA"/>
</dbReference>
<comment type="caution">
    <text evidence="3">The sequence shown here is derived from an EMBL/GenBank/DDBJ whole genome shotgun (WGS) entry which is preliminary data.</text>
</comment>
<dbReference type="Pfam" id="PF08310">
    <property type="entry name" value="LGFP"/>
    <property type="match status" value="5"/>
</dbReference>
<dbReference type="PROSITE" id="PS50093">
    <property type="entry name" value="PKD"/>
    <property type="match status" value="1"/>
</dbReference>
<evidence type="ECO:0000259" key="2">
    <source>
        <dbReference type="PROSITE" id="PS50093"/>
    </source>
</evidence>
<dbReference type="InterPro" id="IPR013207">
    <property type="entry name" value="LGFP"/>
</dbReference>
<dbReference type="PANTHER" id="PTHR19328">
    <property type="entry name" value="HEDGEHOG-INTERACTING PROTEIN"/>
    <property type="match status" value="1"/>
</dbReference>
<evidence type="ECO:0000313" key="3">
    <source>
        <dbReference type="EMBL" id="MCT2588077.1"/>
    </source>
</evidence>
<dbReference type="InterPro" id="IPR000601">
    <property type="entry name" value="PKD_dom"/>
</dbReference>
<feature type="domain" description="PKD" evidence="2">
    <location>
        <begin position="391"/>
        <end position="469"/>
    </location>
</feature>